<feature type="compositionally biased region" description="Basic and acidic residues" evidence="13">
    <location>
        <begin position="392"/>
        <end position="413"/>
    </location>
</feature>
<dbReference type="Pfam" id="PF01529">
    <property type="entry name" value="DHHC"/>
    <property type="match status" value="1"/>
</dbReference>
<dbReference type="AlphaFoldDB" id="A0A6G1L1U9"/>
<organism evidence="15 16">
    <name type="scientific">Teratosphaeria nubilosa</name>
    <dbReference type="NCBI Taxonomy" id="161662"/>
    <lineage>
        <taxon>Eukaryota</taxon>
        <taxon>Fungi</taxon>
        <taxon>Dikarya</taxon>
        <taxon>Ascomycota</taxon>
        <taxon>Pezizomycotina</taxon>
        <taxon>Dothideomycetes</taxon>
        <taxon>Dothideomycetidae</taxon>
        <taxon>Mycosphaerellales</taxon>
        <taxon>Teratosphaeriaceae</taxon>
        <taxon>Teratosphaeria</taxon>
    </lineage>
</organism>
<dbReference type="OrthoDB" id="331948at2759"/>
<evidence type="ECO:0000256" key="10">
    <source>
        <dbReference type="ARBA" id="ARBA00048048"/>
    </source>
</evidence>
<evidence type="ECO:0000256" key="8">
    <source>
        <dbReference type="ARBA" id="ARBA00023288"/>
    </source>
</evidence>
<feature type="transmembrane region" description="Helical" evidence="11 12">
    <location>
        <begin position="175"/>
        <end position="201"/>
    </location>
</feature>
<dbReference type="InterPro" id="IPR033682">
    <property type="entry name" value="PFA4"/>
</dbReference>
<evidence type="ECO:0000256" key="1">
    <source>
        <dbReference type="ARBA" id="ARBA00004141"/>
    </source>
</evidence>
<evidence type="ECO:0000256" key="4">
    <source>
        <dbReference type="ARBA" id="ARBA00022824"/>
    </source>
</evidence>
<accession>A0A6G1L1U9</accession>
<feature type="active site" description="S-palmitoyl cysteine intermediate" evidence="11">
    <location>
        <position position="122"/>
    </location>
</feature>
<dbReference type="EMBL" id="ML995864">
    <property type="protein sequence ID" value="KAF2766903.1"/>
    <property type="molecule type" value="Genomic_DNA"/>
</dbReference>
<feature type="domain" description="Palmitoyltransferase DHHC" evidence="14">
    <location>
        <begin position="89"/>
        <end position="218"/>
    </location>
</feature>
<feature type="region of interest" description="Disordered" evidence="13">
    <location>
        <begin position="362"/>
        <end position="417"/>
    </location>
</feature>
<comment type="function">
    <text evidence="11">Mediates the reversible addition of palmitate to target proteins, thereby regulating their membrane association and biological function.</text>
</comment>
<evidence type="ECO:0000256" key="11">
    <source>
        <dbReference type="HAMAP-Rule" id="MF_03199"/>
    </source>
</evidence>
<dbReference type="PANTHER" id="PTHR12246">
    <property type="entry name" value="PALMITOYLTRANSFERASE ZDHHC16"/>
    <property type="match status" value="1"/>
</dbReference>
<dbReference type="EC" id="2.3.1.225" evidence="11"/>
<dbReference type="GO" id="GO:0005789">
    <property type="term" value="C:endoplasmic reticulum membrane"/>
    <property type="evidence" value="ECO:0007669"/>
    <property type="project" value="UniProtKB-SubCell"/>
</dbReference>
<dbReference type="InterPro" id="IPR039859">
    <property type="entry name" value="PFA4/ZDH16/20/ERF2-like"/>
</dbReference>
<keyword evidence="2 11" id="KW-0808">Transferase</keyword>
<protein>
    <recommendedName>
        <fullName evidence="11">Palmitoyltransferase PFA4</fullName>
        <ecNumber evidence="11">2.3.1.225</ecNumber>
    </recommendedName>
    <alternativeName>
        <fullName evidence="11">Protein S-acyltransferase</fullName>
        <shortName evidence="11">PAT</shortName>
    </alternativeName>
    <alternativeName>
        <fullName evidence="11">Protein fatty acyltransferase 4</fullName>
    </alternativeName>
</protein>
<evidence type="ECO:0000256" key="5">
    <source>
        <dbReference type="ARBA" id="ARBA00022989"/>
    </source>
</evidence>
<feature type="transmembrane region" description="Helical" evidence="11 12">
    <location>
        <begin position="12"/>
        <end position="30"/>
    </location>
</feature>
<keyword evidence="6 11" id="KW-0472">Membrane</keyword>
<keyword evidence="16" id="KW-1185">Reference proteome</keyword>
<keyword evidence="5 11" id="KW-1133">Transmembrane helix</keyword>
<dbReference type="GO" id="GO:0019706">
    <property type="term" value="F:protein-cysteine S-palmitoyltransferase activity"/>
    <property type="evidence" value="ECO:0007669"/>
    <property type="project" value="UniProtKB-UniRule"/>
</dbReference>
<keyword evidence="8 11" id="KW-0449">Lipoprotein</keyword>
<comment type="domain">
    <text evidence="11 12">The DHHC domain is required for palmitoyltransferase activity.</text>
</comment>
<dbReference type="InterPro" id="IPR001594">
    <property type="entry name" value="Palmitoyltrfase_DHHC"/>
</dbReference>
<feature type="compositionally biased region" description="Acidic residues" evidence="13">
    <location>
        <begin position="374"/>
        <end position="389"/>
    </location>
</feature>
<keyword evidence="3 11" id="KW-0812">Transmembrane</keyword>
<dbReference type="HAMAP" id="MF_03199">
    <property type="entry name" value="DHHC_PAT_PFA4"/>
    <property type="match status" value="1"/>
</dbReference>
<keyword evidence="7 11" id="KW-0564">Palmitate</keyword>
<sequence length="442" mass="51323">MDFPLIQRLASPFGFALVSFLAISSQWLFIYIDPGPLQKGHAYIFDALVVCQLICWCRVCYKDPGVIPSDWQSRSMVDIRTSDDAKATQRQRWCRKCQSYKPPRAHHCKTCKRCIMKMDHHCVWTANCVSHITLPHFVRFLFYAVTNTAYLESFLYTRCAIIWKQRNLPSYLGPNIYQLALLFVLVVVNSFLLFAMLLLLGRTIWGLCLNMTTIEGWEVDRHEAVLRRARVMGGYLHGPDGQRVKIEQQEFPWDVGIWTNICQGMGAWNPIAWFWPFARSPSVESGLSFEHNGIDDPSKPWPPVDPDRMAKAVPVSLNGDGFTQSMDPEAFRMRQAADRARYEDMDGEYVVRRRPFHERLEDMHQRGQNRVYEIEDDEVLDTDNEDDGDQPATRRDDDAGEEGWRNKEGERLADFGVDEEVDFYDEDEVPLAELIRRRKQAH</sequence>
<evidence type="ECO:0000256" key="3">
    <source>
        <dbReference type="ARBA" id="ARBA00022692"/>
    </source>
</evidence>
<gene>
    <name evidence="11" type="primary">PFA4</name>
    <name evidence="15" type="ORF">EJ03DRAFT_165715</name>
</gene>
<comment type="similarity">
    <text evidence="11">Belongs to the DHHC palmitoyltransferase family. PFA4 subfamily.</text>
</comment>
<comment type="caution">
    <text evidence="11">Lacks conserved residue(s) required for the propagation of feature annotation.</text>
</comment>
<evidence type="ECO:0000256" key="7">
    <source>
        <dbReference type="ARBA" id="ARBA00023139"/>
    </source>
</evidence>
<dbReference type="PROSITE" id="PS50216">
    <property type="entry name" value="DHHC"/>
    <property type="match status" value="1"/>
</dbReference>
<comment type="catalytic activity">
    <reaction evidence="10 11 12">
        <text>L-cysteinyl-[protein] + hexadecanoyl-CoA = S-hexadecanoyl-L-cysteinyl-[protein] + CoA</text>
        <dbReference type="Rhea" id="RHEA:36683"/>
        <dbReference type="Rhea" id="RHEA-COMP:10131"/>
        <dbReference type="Rhea" id="RHEA-COMP:11032"/>
        <dbReference type="ChEBI" id="CHEBI:29950"/>
        <dbReference type="ChEBI" id="CHEBI:57287"/>
        <dbReference type="ChEBI" id="CHEBI:57379"/>
        <dbReference type="ChEBI" id="CHEBI:74151"/>
        <dbReference type="EC" id="2.3.1.225"/>
    </reaction>
</comment>
<keyword evidence="9 11" id="KW-0012">Acyltransferase</keyword>
<reference evidence="15" key="1">
    <citation type="journal article" date="2020" name="Stud. Mycol.">
        <title>101 Dothideomycetes genomes: a test case for predicting lifestyles and emergence of pathogens.</title>
        <authorList>
            <person name="Haridas S."/>
            <person name="Albert R."/>
            <person name="Binder M."/>
            <person name="Bloem J."/>
            <person name="Labutti K."/>
            <person name="Salamov A."/>
            <person name="Andreopoulos B."/>
            <person name="Baker S."/>
            <person name="Barry K."/>
            <person name="Bills G."/>
            <person name="Bluhm B."/>
            <person name="Cannon C."/>
            <person name="Castanera R."/>
            <person name="Culley D."/>
            <person name="Daum C."/>
            <person name="Ezra D."/>
            <person name="Gonzalez J."/>
            <person name="Henrissat B."/>
            <person name="Kuo A."/>
            <person name="Liang C."/>
            <person name="Lipzen A."/>
            <person name="Lutzoni F."/>
            <person name="Magnuson J."/>
            <person name="Mondo S."/>
            <person name="Nolan M."/>
            <person name="Ohm R."/>
            <person name="Pangilinan J."/>
            <person name="Park H.-J."/>
            <person name="Ramirez L."/>
            <person name="Alfaro M."/>
            <person name="Sun H."/>
            <person name="Tritt A."/>
            <person name="Yoshinaga Y."/>
            <person name="Zwiers L.-H."/>
            <person name="Turgeon B."/>
            <person name="Goodwin S."/>
            <person name="Spatafora J."/>
            <person name="Crous P."/>
            <person name="Grigoriev I."/>
        </authorList>
    </citation>
    <scope>NUCLEOTIDE SEQUENCE</scope>
    <source>
        <strain evidence="15">CBS 116005</strain>
    </source>
</reference>
<dbReference type="Proteomes" id="UP000799436">
    <property type="component" value="Unassembled WGS sequence"/>
</dbReference>
<proteinExistence type="inferred from homology"/>
<evidence type="ECO:0000256" key="6">
    <source>
        <dbReference type="ARBA" id="ARBA00023136"/>
    </source>
</evidence>
<evidence type="ECO:0000259" key="14">
    <source>
        <dbReference type="Pfam" id="PF01529"/>
    </source>
</evidence>
<evidence type="ECO:0000256" key="2">
    <source>
        <dbReference type="ARBA" id="ARBA00022679"/>
    </source>
</evidence>
<evidence type="ECO:0000313" key="15">
    <source>
        <dbReference type="EMBL" id="KAF2766903.1"/>
    </source>
</evidence>
<evidence type="ECO:0000256" key="9">
    <source>
        <dbReference type="ARBA" id="ARBA00023315"/>
    </source>
</evidence>
<comment type="subcellular location">
    <subcellularLocation>
        <location evidence="11">Endoplasmic reticulum membrane</location>
        <topology evidence="11">Multi-pass membrane protein</topology>
    </subcellularLocation>
    <subcellularLocation>
        <location evidence="1">Membrane</location>
        <topology evidence="1">Multi-pass membrane protein</topology>
    </subcellularLocation>
</comment>
<evidence type="ECO:0000256" key="12">
    <source>
        <dbReference type="RuleBase" id="RU079119"/>
    </source>
</evidence>
<evidence type="ECO:0000256" key="13">
    <source>
        <dbReference type="SAM" id="MobiDB-lite"/>
    </source>
</evidence>
<evidence type="ECO:0000313" key="16">
    <source>
        <dbReference type="Proteomes" id="UP000799436"/>
    </source>
</evidence>
<keyword evidence="4 11" id="KW-0256">Endoplasmic reticulum</keyword>
<name>A0A6G1L1U9_9PEZI</name>